<dbReference type="AlphaFoldDB" id="A0A1T3CHI8"/>
<evidence type="ECO:0000256" key="1">
    <source>
        <dbReference type="ARBA" id="ARBA00022793"/>
    </source>
</evidence>
<dbReference type="Gene3D" id="3.20.20.140">
    <property type="entry name" value="Metal-dependent hydrolases"/>
    <property type="match status" value="1"/>
</dbReference>
<evidence type="ECO:0000259" key="4">
    <source>
        <dbReference type="Pfam" id="PF04909"/>
    </source>
</evidence>
<comment type="similarity">
    <text evidence="3">Belongs to the metallo-dependent hydrolases superfamily.</text>
</comment>
<feature type="domain" description="Amidohydrolase-related" evidence="4">
    <location>
        <begin position="72"/>
        <end position="325"/>
    </location>
</feature>
<evidence type="ECO:0000313" key="5">
    <source>
        <dbReference type="EMBL" id="OPB40569.1"/>
    </source>
</evidence>
<dbReference type="GO" id="GO:0005829">
    <property type="term" value="C:cytosol"/>
    <property type="evidence" value="ECO:0007669"/>
    <property type="project" value="TreeGrafter"/>
</dbReference>
<evidence type="ECO:0000256" key="2">
    <source>
        <dbReference type="ARBA" id="ARBA00023239"/>
    </source>
</evidence>
<reference evidence="5 6" key="1">
    <citation type="submission" date="2016-04" db="EMBL/GenBank/DDBJ databases">
        <title>Multiple horizontal gene transfer events from other fungi enriched the ability of the initially mycotrophic fungus Trichoderma (Ascomycota) to feed on dead plant biomass.</title>
        <authorList>
            <person name="Atanasova L."/>
            <person name="Chenthamara K."/>
            <person name="Zhang J."/>
            <person name="Grujic M."/>
            <person name="Henrissat B."/>
            <person name="Kuo A."/>
            <person name="Aertz A."/>
            <person name="Salamov A."/>
            <person name="Lipzen A."/>
            <person name="Labutti K."/>
            <person name="Barry K."/>
            <person name="Miao Y."/>
            <person name="Rahimi M.J."/>
            <person name="Shen Q."/>
            <person name="Grigoriev I.V."/>
            <person name="Kubicek C.P."/>
            <person name="Druzhinina I.S."/>
        </authorList>
    </citation>
    <scope>NUCLEOTIDE SEQUENCE [LARGE SCALE GENOMIC DNA]</scope>
    <source>
        <strain evidence="5 6">NJAU 4742</strain>
    </source>
</reference>
<gene>
    <name evidence="5" type="ORF">A0O28_0006480</name>
</gene>
<comment type="caution">
    <text evidence="5">The sequence shown here is derived from an EMBL/GenBank/DDBJ whole genome shotgun (WGS) entry which is preliminary data.</text>
</comment>
<evidence type="ECO:0000256" key="3">
    <source>
        <dbReference type="RuleBase" id="RU366045"/>
    </source>
</evidence>
<dbReference type="PANTHER" id="PTHR21240:SF30">
    <property type="entry name" value="AMIDOHYDROLASE-RELATED DOMAIN-CONTAINING PROTEIN-RELATED"/>
    <property type="match status" value="1"/>
</dbReference>
<keyword evidence="2 3" id="KW-0456">Lyase</keyword>
<dbReference type="OrthoDB" id="432010at2759"/>
<dbReference type="SUPFAM" id="SSF51556">
    <property type="entry name" value="Metallo-dependent hydrolases"/>
    <property type="match status" value="1"/>
</dbReference>
<evidence type="ECO:0000313" key="6">
    <source>
        <dbReference type="Proteomes" id="UP000191004"/>
    </source>
</evidence>
<dbReference type="EMBL" id="LVVK01000017">
    <property type="protein sequence ID" value="OPB40569.1"/>
    <property type="molecule type" value="Genomic_DNA"/>
</dbReference>
<name>A0A1T3CHI8_9HYPO</name>
<protein>
    <recommendedName>
        <fullName evidence="4">Amidohydrolase-related domain-containing protein</fullName>
    </recommendedName>
</protein>
<accession>A0A1T3CHI8</accession>
<keyword evidence="1 3" id="KW-0210">Decarboxylase</keyword>
<sequence>MSYPTITLEEHFLSSNAIAALPTSQSKFYTKVKPAWAEQLSDISPNGSRIKAMDSGHVGIQVLSNSFGITSLAPEVVAAANDELAKACKAQTRFRGFAALPMKHGKAAAAELERCIKELGMVGALIDSHLDDGRYYDDEIALDAFAKAQELDVPIYIHPTTPLEDVQAALYDGNYDKEVGAALGIAGWGWHCDTALSVLRMYAAGIFWKFPNLKVVVRHMGEMLPYMLDRIDEKVGQIWLKAELSFKDVWERNIWVTTSGMFTMPPMACLLRSTSIDRILYSVDYPYSTTEQGKAFMEELRESGLVTEEGYSKIAFKNAERLLNFKMSRSRTTKTR</sequence>
<dbReference type="Proteomes" id="UP000191004">
    <property type="component" value="Unassembled WGS sequence"/>
</dbReference>
<dbReference type="InterPro" id="IPR006680">
    <property type="entry name" value="Amidohydro-rel"/>
</dbReference>
<keyword evidence="6" id="KW-1185">Reference proteome</keyword>
<dbReference type="GO" id="GO:0016787">
    <property type="term" value="F:hydrolase activity"/>
    <property type="evidence" value="ECO:0007669"/>
    <property type="project" value="InterPro"/>
</dbReference>
<organism evidence="5 6">
    <name type="scientific">Trichoderma guizhouense</name>
    <dbReference type="NCBI Taxonomy" id="1491466"/>
    <lineage>
        <taxon>Eukaryota</taxon>
        <taxon>Fungi</taxon>
        <taxon>Dikarya</taxon>
        <taxon>Ascomycota</taxon>
        <taxon>Pezizomycotina</taxon>
        <taxon>Sordariomycetes</taxon>
        <taxon>Hypocreomycetidae</taxon>
        <taxon>Hypocreales</taxon>
        <taxon>Hypocreaceae</taxon>
        <taxon>Trichoderma</taxon>
    </lineage>
</organism>
<dbReference type="Pfam" id="PF04909">
    <property type="entry name" value="Amidohydro_2"/>
    <property type="match status" value="1"/>
</dbReference>
<dbReference type="InterPro" id="IPR032466">
    <property type="entry name" value="Metal_Hydrolase"/>
</dbReference>
<dbReference type="GO" id="GO:0019748">
    <property type="term" value="P:secondary metabolic process"/>
    <property type="evidence" value="ECO:0007669"/>
    <property type="project" value="TreeGrafter"/>
</dbReference>
<dbReference type="PANTHER" id="PTHR21240">
    <property type="entry name" value="2-AMINO-3-CARBOXYLMUCONATE-6-SEMIALDEHYDE DECARBOXYLASE"/>
    <property type="match status" value="1"/>
</dbReference>
<dbReference type="GO" id="GO:0016831">
    <property type="term" value="F:carboxy-lyase activity"/>
    <property type="evidence" value="ECO:0007669"/>
    <property type="project" value="UniProtKB-KW"/>
</dbReference>
<proteinExistence type="inferred from homology"/>
<dbReference type="InterPro" id="IPR032465">
    <property type="entry name" value="ACMSD"/>
</dbReference>